<organism evidence="3 4">
    <name type="scientific">Gluconacetobacter sacchari</name>
    <dbReference type="NCBI Taxonomy" id="92759"/>
    <lineage>
        <taxon>Bacteria</taxon>
        <taxon>Pseudomonadati</taxon>
        <taxon>Pseudomonadota</taxon>
        <taxon>Alphaproteobacteria</taxon>
        <taxon>Acetobacterales</taxon>
        <taxon>Acetobacteraceae</taxon>
        <taxon>Gluconacetobacter</taxon>
    </lineage>
</organism>
<dbReference type="Proteomes" id="UP000589085">
    <property type="component" value="Unassembled WGS sequence"/>
</dbReference>
<protein>
    <submittedName>
        <fullName evidence="3">ImmA/IrrE family metallo-endopeptidase</fullName>
    </submittedName>
</protein>
<dbReference type="InterPro" id="IPR010359">
    <property type="entry name" value="IrrE_HExxH"/>
</dbReference>
<dbReference type="RefSeq" id="WP_182999553.1">
    <property type="nucleotide sequence ID" value="NZ_JABEQJ010000051.1"/>
</dbReference>
<proteinExistence type="inferred from homology"/>
<evidence type="ECO:0000313" key="3">
    <source>
        <dbReference type="EMBL" id="MBB2162737.1"/>
    </source>
</evidence>
<dbReference type="EMBL" id="JABEQJ010000051">
    <property type="protein sequence ID" value="MBB2162737.1"/>
    <property type="molecule type" value="Genomic_DNA"/>
</dbReference>
<dbReference type="PANTHER" id="PTHR43236:SF1">
    <property type="entry name" value="BLL7220 PROTEIN"/>
    <property type="match status" value="1"/>
</dbReference>
<dbReference type="CDD" id="cd00093">
    <property type="entry name" value="HTH_XRE"/>
    <property type="match status" value="1"/>
</dbReference>
<dbReference type="GO" id="GO:0003677">
    <property type="term" value="F:DNA binding"/>
    <property type="evidence" value="ECO:0007669"/>
    <property type="project" value="InterPro"/>
</dbReference>
<dbReference type="PANTHER" id="PTHR43236">
    <property type="entry name" value="ANTITOXIN HIGA1"/>
    <property type="match status" value="1"/>
</dbReference>
<dbReference type="InterPro" id="IPR010982">
    <property type="entry name" value="Lambda_DNA-bd_dom_sf"/>
</dbReference>
<dbReference type="AlphaFoldDB" id="A0A7W4IHF4"/>
<dbReference type="Gene3D" id="1.10.10.2910">
    <property type="match status" value="1"/>
</dbReference>
<dbReference type="Gene3D" id="1.10.260.40">
    <property type="entry name" value="lambda repressor-like DNA-binding domains"/>
    <property type="match status" value="1"/>
</dbReference>
<evidence type="ECO:0000259" key="2">
    <source>
        <dbReference type="PROSITE" id="PS50943"/>
    </source>
</evidence>
<feature type="domain" description="HTH cro/C1-type" evidence="2">
    <location>
        <begin position="10"/>
        <end position="65"/>
    </location>
</feature>
<reference evidence="3 4" key="1">
    <citation type="submission" date="2020-04" db="EMBL/GenBank/DDBJ databases">
        <title>Description of novel Gluconacetobacter.</title>
        <authorList>
            <person name="Sombolestani A."/>
        </authorList>
    </citation>
    <scope>NUCLEOTIDE SEQUENCE [LARGE SCALE GENOMIC DNA]</scope>
    <source>
        <strain evidence="3 4">LMG 19747</strain>
    </source>
</reference>
<dbReference type="InterPro" id="IPR052345">
    <property type="entry name" value="Rad_response_metalloprotease"/>
</dbReference>
<comment type="caution">
    <text evidence="3">The sequence shown here is derived from an EMBL/GenBank/DDBJ whole genome shotgun (WGS) entry which is preliminary data.</text>
</comment>
<name>A0A7W4IHF4_9PROT</name>
<dbReference type="SUPFAM" id="SSF47413">
    <property type="entry name" value="lambda repressor-like DNA-binding domains"/>
    <property type="match status" value="1"/>
</dbReference>
<dbReference type="SMART" id="SM00530">
    <property type="entry name" value="HTH_XRE"/>
    <property type="match status" value="1"/>
</dbReference>
<accession>A0A7W4IHF4</accession>
<sequence length="354" mass="40586">MADKFNSEMLILARTARGMSQSDLASACKIVSQGTISKIESGLLTPTSEAVQAFCDTLGFTERFFSKPAVRTAFPVSYNRKKQKLSKSSYEEIISKSRIIRLSIEDMLNSVEITPQRRPLPSIDLDDYDGDVESVALAIRQMWQIPRGPIPDVTSIIESSGIIVFHMDFGTNLIDGFSQHAVDGFPPIIFVNTNVPPDRLRFTLCHELAHLTLHILPNPNMEIEADQFASAFLMPREDIIHDLNRCSFEKFMRLKLSWKVAMSALIRRAKDLGKISDSNYKYYMIEMSRKGWRKNEPVELKNIDEKPKLAKQLVVTHIEDLDYKKEDLKDIFGWNEYNIEEIFHLEKPKLRLVI</sequence>
<dbReference type="Pfam" id="PF06114">
    <property type="entry name" value="Peptidase_M78"/>
    <property type="match status" value="1"/>
</dbReference>
<dbReference type="InterPro" id="IPR001387">
    <property type="entry name" value="Cro/C1-type_HTH"/>
</dbReference>
<dbReference type="Pfam" id="PF01381">
    <property type="entry name" value="HTH_3"/>
    <property type="match status" value="1"/>
</dbReference>
<dbReference type="PROSITE" id="PS50943">
    <property type="entry name" value="HTH_CROC1"/>
    <property type="match status" value="1"/>
</dbReference>
<comment type="similarity">
    <text evidence="1">Belongs to the short-chain fatty acyl-CoA assimilation regulator (ScfR) family.</text>
</comment>
<evidence type="ECO:0000256" key="1">
    <source>
        <dbReference type="ARBA" id="ARBA00007227"/>
    </source>
</evidence>
<gene>
    <name evidence="3" type="ORF">HLH48_21765</name>
</gene>
<evidence type="ECO:0000313" key="4">
    <source>
        <dbReference type="Proteomes" id="UP000589085"/>
    </source>
</evidence>